<evidence type="ECO:0000256" key="1">
    <source>
        <dbReference type="SAM" id="SignalP"/>
    </source>
</evidence>
<dbReference type="Proteomes" id="UP000297940">
    <property type="component" value="Unassembled WGS sequence"/>
</dbReference>
<name>A0ABY2NYS5_9LEPT</name>
<dbReference type="RefSeq" id="WP_135695063.1">
    <property type="nucleotide sequence ID" value="NZ_RQHK01000015.1"/>
</dbReference>
<reference evidence="3" key="1">
    <citation type="journal article" date="2019" name="PLoS Negl. Trop. Dis.">
        <title>Revisiting the worldwide diversity of Leptospira species in the environment.</title>
        <authorList>
            <person name="Vincent A.T."/>
            <person name="Schiettekatte O."/>
            <person name="Bourhy P."/>
            <person name="Veyrier F.J."/>
            <person name="Picardeau M."/>
        </authorList>
    </citation>
    <scope>NUCLEOTIDE SEQUENCE [LARGE SCALE GENOMIC DNA]</scope>
    <source>
        <strain evidence="3">201601298</strain>
    </source>
</reference>
<protein>
    <recommendedName>
        <fullName evidence="4">DUF4139 domain-containing protein</fullName>
    </recommendedName>
</protein>
<gene>
    <name evidence="2" type="ORF">EHR01_12400</name>
</gene>
<evidence type="ECO:0000313" key="3">
    <source>
        <dbReference type="Proteomes" id="UP000297940"/>
    </source>
</evidence>
<keyword evidence="3" id="KW-1185">Reference proteome</keyword>
<sequence>MKKNQIRLVPLLACLCITSAVSQNTDNQINSNFLLKNNLLVKYPTIKNTKLNIYIHLPELITDGVAKLKTIKGTSETKRIISTKEKNKFLIEKQSLEIRVPSEDDSSIYTDDIQTNILSFWSIGKIYDSNVQFKKKKEISKMTLDSSYYIQGFKYKTNKFNNAANNHLYNQELHPVLHYYDQILFEIYGNENHKNNLEPQLTGNPNLLYEPENEIPVAISSHFFAVPSVSNSSFSNGENYSRIFFKRIMTSHKKIKTGSYINTTYRIEGVNSKSNNNNEVVIRYLQFESETLIPIELIPYGKKKDALRFYNSKKEQINEFLVGKENIQFLIEPEDPGCIKVGWLIYNTLDNFVSEINENGICKTYKSSILNMAMAEDDHVKEIYHMKFLLEKP</sequence>
<proteinExistence type="predicted"/>
<evidence type="ECO:0008006" key="4">
    <source>
        <dbReference type="Google" id="ProtNLM"/>
    </source>
</evidence>
<accession>A0ABY2NYS5</accession>
<organism evidence="2 3">
    <name type="scientific">Leptospira mtsangambouensis</name>
    <dbReference type="NCBI Taxonomy" id="2484912"/>
    <lineage>
        <taxon>Bacteria</taxon>
        <taxon>Pseudomonadati</taxon>
        <taxon>Spirochaetota</taxon>
        <taxon>Spirochaetia</taxon>
        <taxon>Leptospirales</taxon>
        <taxon>Leptospiraceae</taxon>
        <taxon>Leptospira</taxon>
    </lineage>
</organism>
<comment type="caution">
    <text evidence="2">The sequence shown here is derived from an EMBL/GenBank/DDBJ whole genome shotgun (WGS) entry which is preliminary data.</text>
</comment>
<feature type="signal peptide" evidence="1">
    <location>
        <begin position="1"/>
        <end position="22"/>
    </location>
</feature>
<dbReference type="EMBL" id="RQHK01000015">
    <property type="protein sequence ID" value="TGM74296.1"/>
    <property type="molecule type" value="Genomic_DNA"/>
</dbReference>
<keyword evidence="1" id="KW-0732">Signal</keyword>
<feature type="chain" id="PRO_5046328381" description="DUF4139 domain-containing protein" evidence="1">
    <location>
        <begin position="23"/>
        <end position="393"/>
    </location>
</feature>
<evidence type="ECO:0000313" key="2">
    <source>
        <dbReference type="EMBL" id="TGM74296.1"/>
    </source>
</evidence>